<evidence type="ECO:0000256" key="5">
    <source>
        <dbReference type="ARBA" id="ARBA00022741"/>
    </source>
</evidence>
<feature type="transmembrane region" description="Helical" evidence="11">
    <location>
        <begin position="339"/>
        <end position="356"/>
    </location>
</feature>
<dbReference type="InterPro" id="IPR036890">
    <property type="entry name" value="HATPase_C_sf"/>
</dbReference>
<dbReference type="Gene3D" id="3.30.565.10">
    <property type="entry name" value="Histidine kinase-like ATPase, C-terminal domain"/>
    <property type="match status" value="2"/>
</dbReference>
<reference evidence="14" key="1">
    <citation type="submission" date="2022-06" db="EMBL/GenBank/DDBJ databases">
        <title>Genome sequencing of Brevibacillus sp. BB3-R1.</title>
        <authorList>
            <person name="Heo J."/>
            <person name="Lee D."/>
            <person name="Won M."/>
            <person name="Han B.-H."/>
            <person name="Hong S.-B."/>
            <person name="Kwon S.-W."/>
        </authorList>
    </citation>
    <scope>NUCLEOTIDE SEQUENCE</scope>
    <source>
        <strain evidence="14">BB3-R1</strain>
    </source>
</reference>
<dbReference type="GO" id="GO:0005524">
    <property type="term" value="F:ATP binding"/>
    <property type="evidence" value="ECO:0007669"/>
    <property type="project" value="UniProtKB-KW"/>
</dbReference>
<dbReference type="PROSITE" id="PS50109">
    <property type="entry name" value="HIS_KIN"/>
    <property type="match status" value="1"/>
</dbReference>
<proteinExistence type="predicted"/>
<keyword evidence="6" id="KW-0418">Kinase</keyword>
<dbReference type="SUPFAM" id="SSF55874">
    <property type="entry name" value="ATPase domain of HSP90 chaperone/DNA topoisomerase II/histidine kinase"/>
    <property type="match status" value="2"/>
</dbReference>
<dbReference type="InterPro" id="IPR011006">
    <property type="entry name" value="CheY-like_superfamily"/>
</dbReference>
<dbReference type="Gene3D" id="1.10.287.130">
    <property type="match status" value="1"/>
</dbReference>
<evidence type="ECO:0000256" key="7">
    <source>
        <dbReference type="ARBA" id="ARBA00022840"/>
    </source>
</evidence>
<dbReference type="InterPro" id="IPR010559">
    <property type="entry name" value="Sig_transdc_His_kin_internal"/>
</dbReference>
<comment type="catalytic activity">
    <reaction evidence="1">
        <text>ATP + protein L-histidine = ADP + protein N-phospho-L-histidine.</text>
        <dbReference type="EC" id="2.7.13.3"/>
    </reaction>
</comment>
<keyword evidence="3 9" id="KW-0597">Phosphoprotein</keyword>
<feature type="coiled-coil region" evidence="10">
    <location>
        <begin position="415"/>
        <end position="442"/>
    </location>
</feature>
<dbReference type="InterPro" id="IPR004358">
    <property type="entry name" value="Sig_transdc_His_kin-like_C"/>
</dbReference>
<dbReference type="PROSITE" id="PS50110">
    <property type="entry name" value="RESPONSE_REGULATORY"/>
    <property type="match status" value="1"/>
</dbReference>
<feature type="transmembrane region" description="Helical" evidence="11">
    <location>
        <begin position="283"/>
        <end position="303"/>
    </location>
</feature>
<dbReference type="RefSeq" id="WP_251871905.1">
    <property type="nucleotide sequence ID" value="NZ_CP098755.1"/>
</dbReference>
<dbReference type="InterPro" id="IPR036097">
    <property type="entry name" value="HisK_dim/P_sf"/>
</dbReference>
<dbReference type="SUPFAM" id="SSF52172">
    <property type="entry name" value="CheY-like"/>
    <property type="match status" value="1"/>
</dbReference>
<gene>
    <name evidence="14" type="ORF">NDK47_22140</name>
</gene>
<dbReference type="CDD" id="cd16922">
    <property type="entry name" value="HATPase_EvgS-ArcB-TorS-like"/>
    <property type="match status" value="1"/>
</dbReference>
<keyword evidence="11" id="KW-1133">Transmembrane helix</keyword>
<dbReference type="InterPro" id="IPR003661">
    <property type="entry name" value="HisK_dim/P_dom"/>
</dbReference>
<dbReference type="PANTHER" id="PTHR43047:SF72">
    <property type="entry name" value="OSMOSENSING HISTIDINE PROTEIN KINASE SLN1"/>
    <property type="match status" value="1"/>
</dbReference>
<feature type="domain" description="Histidine kinase" evidence="12">
    <location>
        <begin position="442"/>
        <end position="660"/>
    </location>
</feature>
<dbReference type="CDD" id="cd00082">
    <property type="entry name" value="HisKA"/>
    <property type="match status" value="1"/>
</dbReference>
<feature type="transmembrane region" description="Helical" evidence="11">
    <location>
        <begin position="310"/>
        <end position="333"/>
    </location>
</feature>
<dbReference type="Pfam" id="PF00072">
    <property type="entry name" value="Response_reg"/>
    <property type="match status" value="1"/>
</dbReference>
<dbReference type="Pfam" id="PF06580">
    <property type="entry name" value="His_kinase"/>
    <property type="match status" value="1"/>
</dbReference>
<dbReference type="Pfam" id="PF02518">
    <property type="entry name" value="HATPase_c"/>
    <property type="match status" value="2"/>
</dbReference>
<keyword evidence="11" id="KW-0472">Membrane</keyword>
<dbReference type="SMART" id="SM00388">
    <property type="entry name" value="HisKA"/>
    <property type="match status" value="1"/>
</dbReference>
<dbReference type="Gene3D" id="3.40.50.2300">
    <property type="match status" value="1"/>
</dbReference>
<feature type="transmembrane region" description="Helical" evidence="11">
    <location>
        <begin position="12"/>
        <end position="30"/>
    </location>
</feature>
<feature type="domain" description="Response regulatory" evidence="13">
    <location>
        <begin position="706"/>
        <end position="822"/>
    </location>
</feature>
<dbReference type="EC" id="2.7.13.3" evidence="2"/>
<evidence type="ECO:0000256" key="8">
    <source>
        <dbReference type="ARBA" id="ARBA00023012"/>
    </source>
</evidence>
<evidence type="ECO:0000256" key="11">
    <source>
        <dbReference type="SAM" id="Phobius"/>
    </source>
</evidence>
<dbReference type="PRINTS" id="PR00344">
    <property type="entry name" value="BCTRLSENSOR"/>
</dbReference>
<keyword evidence="11" id="KW-0812">Transmembrane</keyword>
<keyword evidence="15" id="KW-1185">Reference proteome</keyword>
<keyword evidence="10" id="KW-0175">Coiled coil</keyword>
<dbReference type="Pfam" id="PF00512">
    <property type="entry name" value="HisKA"/>
    <property type="match status" value="1"/>
</dbReference>
<dbReference type="SUPFAM" id="SSF49785">
    <property type="entry name" value="Galactose-binding domain-like"/>
    <property type="match status" value="1"/>
</dbReference>
<protein>
    <recommendedName>
        <fullName evidence="2">histidine kinase</fullName>
        <ecNumber evidence="2">2.7.13.3</ecNumber>
    </recommendedName>
</protein>
<dbReference type="SMART" id="SM00387">
    <property type="entry name" value="HATPase_c"/>
    <property type="match status" value="2"/>
</dbReference>
<feature type="modified residue" description="4-aspartylphosphate" evidence="9">
    <location>
        <position position="755"/>
    </location>
</feature>
<feature type="transmembrane region" description="Helical" evidence="11">
    <location>
        <begin position="246"/>
        <end position="263"/>
    </location>
</feature>
<dbReference type="SUPFAM" id="SSF47384">
    <property type="entry name" value="Homodimeric domain of signal transducing histidine kinase"/>
    <property type="match status" value="1"/>
</dbReference>
<feature type="transmembrane region" description="Helical" evidence="11">
    <location>
        <begin position="221"/>
        <end position="239"/>
    </location>
</feature>
<evidence type="ECO:0000256" key="2">
    <source>
        <dbReference type="ARBA" id="ARBA00012438"/>
    </source>
</evidence>
<keyword evidence="4" id="KW-0808">Transferase</keyword>
<dbReference type="InterPro" id="IPR001789">
    <property type="entry name" value="Sig_transdc_resp-reg_receiver"/>
</dbReference>
<evidence type="ECO:0000313" key="14">
    <source>
        <dbReference type="EMBL" id="USG64796.1"/>
    </source>
</evidence>
<sequence>MLNKNKTKNGKFITIIVLFLVLLTSSRLLWIKAFQSTDQPYAVKGQLDLREWDAAQGTITLDGEWEFYPHVWLMRNDHRENPGGAPPYFIQVPRDWNEEMHPGDGTPYGFGSYRLQILVNPDHDLTYSIRIPSVRSSSALYVNGRLLAQSGQPGESENDYVAGNVPYSASFTSNGSQIIEVVVQAANYRDPRPSGIIRSMKFGTEDAITRETQLSMTMQQIVAAAFLMHAIYALILFQVGTRDRRLLYFSLLTASAMFMYLLGSDEKLLSYWLPLDYEWGFKLVHLSMVSIGYSLLQCVVHRLTGVWRKLVPGFFVFCGVIAVLALLLPARYIVILQPLYGISIGTSILFTVMTMFRTSMKEIQDNLLLALSLVAFTSNLLWWSITLVTGIKVLYYPFDLIASMACFSSVWFRHYFQLHREARQLAEKLQQADKQKDEFLANTSHELRNPLHSILNISQAVLEREQQSLHEKSVRDLETALSVGRCMSLMLNDLLEVMSLKENALRLKQQSFSIQTIATGVLDMLRLMTKGKPVRLINQIPENFPPVFADENRVIQVVFNLLHNALKYTDEGEVSIRGYVKDGRAQIVIADTGIGMDEETMRRVFAPYEQADPGKRMSEGGFGLGLSISKQLVELHGGTLEVHSVPGQGSAFTFTLQLADQTNVQEETKTSVLASIAYAGSALAASSDPIDSTFGQQSQNASDRPRVLIVDDDPVNLNVLETVLSGERYDIMTVTSGKEALALLDTREWDLVISDVMMPQMSGYELTRTIRKRFSMTELPVLLLTARTQPEDIENGFLSGANDYVTKPVEALEVRSRVQALTEVKQSMRERLHMEAAWLQAQIQPHFLFNTLNAIAALSEIDTQRMGNLIDVFSSFLRDKFKFRNMEELASIEEELSIVRSYLFIEKERFDDRLHVTWELDDCKELKIPSLTIQPLVENAVIHGIMKRTEGGHIHIRLSDYGNYAEISVIDDGVGMDEEWLQRMRERKPDASSGIGLINTDLRLRRHYGKGLQIKSKPGDGTTVSFIVYKNHQR</sequence>
<keyword evidence="8" id="KW-0902">Two-component regulatory system</keyword>
<dbReference type="CDD" id="cd17574">
    <property type="entry name" value="REC_OmpR"/>
    <property type="match status" value="1"/>
</dbReference>
<dbReference type="InterPro" id="IPR005467">
    <property type="entry name" value="His_kinase_dom"/>
</dbReference>
<evidence type="ECO:0000259" key="13">
    <source>
        <dbReference type="PROSITE" id="PS50110"/>
    </source>
</evidence>
<keyword evidence="5" id="KW-0547">Nucleotide-binding</keyword>
<name>A0ABY4WJG1_9BACL</name>
<feature type="transmembrane region" description="Helical" evidence="11">
    <location>
        <begin position="368"/>
        <end position="388"/>
    </location>
</feature>
<evidence type="ECO:0000256" key="1">
    <source>
        <dbReference type="ARBA" id="ARBA00000085"/>
    </source>
</evidence>
<accession>A0ABY4WJG1</accession>
<keyword evidence="7 14" id="KW-0067">ATP-binding</keyword>
<evidence type="ECO:0000256" key="6">
    <source>
        <dbReference type="ARBA" id="ARBA00022777"/>
    </source>
</evidence>
<dbReference type="Gene3D" id="2.60.120.260">
    <property type="entry name" value="Galactose-binding domain-like"/>
    <property type="match status" value="1"/>
</dbReference>
<evidence type="ECO:0000256" key="9">
    <source>
        <dbReference type="PROSITE-ProRule" id="PRU00169"/>
    </source>
</evidence>
<dbReference type="PANTHER" id="PTHR43047">
    <property type="entry name" value="TWO-COMPONENT HISTIDINE PROTEIN KINASE"/>
    <property type="match status" value="1"/>
</dbReference>
<dbReference type="Proteomes" id="UP001056500">
    <property type="component" value="Chromosome"/>
</dbReference>
<evidence type="ECO:0000259" key="12">
    <source>
        <dbReference type="PROSITE" id="PS50109"/>
    </source>
</evidence>
<evidence type="ECO:0000256" key="4">
    <source>
        <dbReference type="ARBA" id="ARBA00022679"/>
    </source>
</evidence>
<evidence type="ECO:0000313" key="15">
    <source>
        <dbReference type="Proteomes" id="UP001056500"/>
    </source>
</evidence>
<evidence type="ECO:0000256" key="3">
    <source>
        <dbReference type="ARBA" id="ARBA00022553"/>
    </source>
</evidence>
<dbReference type="InterPro" id="IPR003594">
    <property type="entry name" value="HATPase_dom"/>
</dbReference>
<dbReference type="InterPro" id="IPR008979">
    <property type="entry name" value="Galactose-bd-like_sf"/>
</dbReference>
<dbReference type="SMART" id="SM00448">
    <property type="entry name" value="REC"/>
    <property type="match status" value="1"/>
</dbReference>
<dbReference type="EMBL" id="CP098755">
    <property type="protein sequence ID" value="USG64796.1"/>
    <property type="molecule type" value="Genomic_DNA"/>
</dbReference>
<organism evidence="14 15">
    <name type="scientific">Brevibacillus ruminantium</name>
    <dbReference type="NCBI Taxonomy" id="2950604"/>
    <lineage>
        <taxon>Bacteria</taxon>
        <taxon>Bacillati</taxon>
        <taxon>Bacillota</taxon>
        <taxon>Bacilli</taxon>
        <taxon>Bacillales</taxon>
        <taxon>Paenibacillaceae</taxon>
        <taxon>Brevibacillus</taxon>
    </lineage>
</organism>
<evidence type="ECO:0000256" key="10">
    <source>
        <dbReference type="SAM" id="Coils"/>
    </source>
</evidence>